<dbReference type="Gene3D" id="3.40.50.150">
    <property type="entry name" value="Vaccinia Virus protein VP39"/>
    <property type="match status" value="1"/>
</dbReference>
<keyword evidence="2 7" id="KW-0489">Methyltransferase</keyword>
<dbReference type="AlphaFoldDB" id="A0A2T3A565"/>
<dbReference type="InParanoid" id="A0A2T3A565"/>
<evidence type="ECO:0000313" key="7">
    <source>
        <dbReference type="EMBL" id="PSR83004.1"/>
    </source>
</evidence>
<evidence type="ECO:0000313" key="8">
    <source>
        <dbReference type="Proteomes" id="UP000241462"/>
    </source>
</evidence>
<evidence type="ECO:0000256" key="6">
    <source>
        <dbReference type="ARBA" id="ARBA00023453"/>
    </source>
</evidence>
<dbReference type="OrthoDB" id="186626at2759"/>
<dbReference type="PANTHER" id="PTHR43836:SF2">
    <property type="entry name" value="CATECHOL O-METHYLTRANSFERASE 1-RELATED"/>
    <property type="match status" value="1"/>
</dbReference>
<evidence type="ECO:0000256" key="2">
    <source>
        <dbReference type="ARBA" id="ARBA00022603"/>
    </source>
</evidence>
<proteinExistence type="inferred from homology"/>
<organism evidence="7 8">
    <name type="scientific">Coniella lustricola</name>
    <dbReference type="NCBI Taxonomy" id="2025994"/>
    <lineage>
        <taxon>Eukaryota</taxon>
        <taxon>Fungi</taxon>
        <taxon>Dikarya</taxon>
        <taxon>Ascomycota</taxon>
        <taxon>Pezizomycotina</taxon>
        <taxon>Sordariomycetes</taxon>
        <taxon>Sordariomycetidae</taxon>
        <taxon>Diaporthales</taxon>
        <taxon>Schizoparmaceae</taxon>
        <taxon>Coniella</taxon>
    </lineage>
</organism>
<evidence type="ECO:0000256" key="4">
    <source>
        <dbReference type="ARBA" id="ARBA00022691"/>
    </source>
</evidence>
<gene>
    <name evidence="7" type="ORF">BD289DRAFT_292409</name>
</gene>
<name>A0A2T3A565_9PEZI</name>
<evidence type="ECO:0000256" key="5">
    <source>
        <dbReference type="ARBA" id="ARBA00022939"/>
    </source>
</evidence>
<evidence type="ECO:0000256" key="3">
    <source>
        <dbReference type="ARBA" id="ARBA00022679"/>
    </source>
</evidence>
<dbReference type="PROSITE" id="PS51682">
    <property type="entry name" value="SAM_OMT_I"/>
    <property type="match status" value="1"/>
</dbReference>
<dbReference type="Proteomes" id="UP000241462">
    <property type="component" value="Unassembled WGS sequence"/>
</dbReference>
<protein>
    <recommendedName>
        <fullName evidence="1">catechol O-methyltransferase</fullName>
        <ecNumber evidence="1">2.1.1.6</ecNumber>
    </recommendedName>
</protein>
<keyword evidence="3 7" id="KW-0808">Transferase</keyword>
<dbReference type="InterPro" id="IPR002935">
    <property type="entry name" value="SAM_O-MeTrfase"/>
</dbReference>
<dbReference type="Pfam" id="PF01596">
    <property type="entry name" value="Methyltransf_3"/>
    <property type="match status" value="1"/>
</dbReference>
<dbReference type="PANTHER" id="PTHR43836">
    <property type="entry name" value="CATECHOL O-METHYLTRANSFERASE 1-RELATED"/>
    <property type="match status" value="1"/>
</dbReference>
<keyword evidence="8" id="KW-1185">Reference proteome</keyword>
<dbReference type="GO" id="GO:0006584">
    <property type="term" value="P:catecholamine metabolic process"/>
    <property type="evidence" value="ECO:0007669"/>
    <property type="project" value="UniProtKB-KW"/>
</dbReference>
<dbReference type="STRING" id="2025994.A0A2T3A565"/>
<dbReference type="SUPFAM" id="SSF53335">
    <property type="entry name" value="S-adenosyl-L-methionine-dependent methyltransferases"/>
    <property type="match status" value="1"/>
</dbReference>
<dbReference type="EMBL" id="KZ678466">
    <property type="protein sequence ID" value="PSR83004.1"/>
    <property type="molecule type" value="Genomic_DNA"/>
</dbReference>
<keyword evidence="4" id="KW-0949">S-adenosyl-L-methionine</keyword>
<evidence type="ECO:0000256" key="1">
    <source>
        <dbReference type="ARBA" id="ARBA00012880"/>
    </source>
</evidence>
<keyword evidence="5" id="KW-0128">Catecholamine metabolism</keyword>
<reference evidence="7 8" key="1">
    <citation type="journal article" date="2018" name="Mycol. Prog.">
        <title>Coniella lustricola, a new species from submerged detritus.</title>
        <authorList>
            <person name="Raudabaugh D.B."/>
            <person name="Iturriaga T."/>
            <person name="Carver A."/>
            <person name="Mondo S."/>
            <person name="Pangilinan J."/>
            <person name="Lipzen A."/>
            <person name="He G."/>
            <person name="Amirebrahimi M."/>
            <person name="Grigoriev I.V."/>
            <person name="Miller A.N."/>
        </authorList>
    </citation>
    <scope>NUCLEOTIDE SEQUENCE [LARGE SCALE GENOMIC DNA]</scope>
    <source>
        <strain evidence="7 8">B22-T-1</strain>
    </source>
</reference>
<sequence>MPGHTDDVSLVTRSAEVQQQLREHIVSQPADKFAGKPWQLVQEIEQFANEKRLPMIFRSAKISTSKTFLETVEPKPKTVVEFGTFVGTSAVAWAAILQEFHGADAKDIKVYTFEFDEKVAAVAKDIIKAAGLDHIVEVFVGPGSESLKKLVAEGRLQPGQVDVVFIDHWEKFYLPDLKLVEELKLFHVGSVALADNTDMPGAPDYLAHVQKGGEGPVKYESRSLKSQSSHGPSIVEASRITAV</sequence>
<dbReference type="InterPro" id="IPR029063">
    <property type="entry name" value="SAM-dependent_MTases_sf"/>
</dbReference>
<accession>A0A2T3A565</accession>
<dbReference type="GO" id="GO:0032259">
    <property type="term" value="P:methylation"/>
    <property type="evidence" value="ECO:0007669"/>
    <property type="project" value="UniProtKB-KW"/>
</dbReference>
<dbReference type="EC" id="2.1.1.6" evidence="1"/>
<dbReference type="GO" id="GO:0008171">
    <property type="term" value="F:O-methyltransferase activity"/>
    <property type="evidence" value="ECO:0007669"/>
    <property type="project" value="InterPro"/>
</dbReference>
<comment type="similarity">
    <text evidence="6">Belongs to the class I-like SAM-binding methyltransferase superfamily. Cation-dependent O-methyltransferase family.</text>
</comment>